<proteinExistence type="predicted"/>
<dbReference type="EMBL" id="JADGJD010002503">
    <property type="protein sequence ID" value="KAJ3032231.1"/>
    <property type="molecule type" value="Genomic_DNA"/>
</dbReference>
<feature type="compositionally biased region" description="Acidic residues" evidence="1">
    <location>
        <begin position="76"/>
        <end position="85"/>
    </location>
</feature>
<reference evidence="2" key="1">
    <citation type="submission" date="2020-05" db="EMBL/GenBank/DDBJ databases">
        <title>Phylogenomic resolution of chytrid fungi.</title>
        <authorList>
            <person name="Stajich J.E."/>
            <person name="Amses K."/>
            <person name="Simmons R."/>
            <person name="Seto K."/>
            <person name="Myers J."/>
            <person name="Bonds A."/>
            <person name="Quandt C.A."/>
            <person name="Barry K."/>
            <person name="Liu P."/>
            <person name="Grigoriev I."/>
            <person name="Longcore J.E."/>
            <person name="James T.Y."/>
        </authorList>
    </citation>
    <scope>NUCLEOTIDE SEQUENCE</scope>
    <source>
        <strain evidence="2">JEL0318</strain>
    </source>
</reference>
<comment type="caution">
    <text evidence="2">The sequence shown here is derived from an EMBL/GenBank/DDBJ whole genome shotgun (WGS) entry which is preliminary data.</text>
</comment>
<feature type="compositionally biased region" description="Pro residues" evidence="1">
    <location>
        <begin position="99"/>
        <end position="115"/>
    </location>
</feature>
<feature type="compositionally biased region" description="Acidic residues" evidence="1">
    <location>
        <begin position="14"/>
        <end position="23"/>
    </location>
</feature>
<accession>A0AAD5S0N9</accession>
<dbReference type="Gene3D" id="3.40.50.10130">
    <property type="match status" value="1"/>
</dbReference>
<evidence type="ECO:0000256" key="1">
    <source>
        <dbReference type="SAM" id="MobiDB-lite"/>
    </source>
</evidence>
<evidence type="ECO:0000313" key="3">
    <source>
        <dbReference type="Proteomes" id="UP001212841"/>
    </source>
</evidence>
<protein>
    <submittedName>
        <fullName evidence="2">Uncharacterized protein</fullName>
    </submittedName>
</protein>
<organism evidence="2 3">
    <name type="scientific">Rhizophlyctis rosea</name>
    <dbReference type="NCBI Taxonomy" id="64517"/>
    <lineage>
        <taxon>Eukaryota</taxon>
        <taxon>Fungi</taxon>
        <taxon>Fungi incertae sedis</taxon>
        <taxon>Chytridiomycota</taxon>
        <taxon>Chytridiomycota incertae sedis</taxon>
        <taxon>Chytridiomycetes</taxon>
        <taxon>Rhizophlyctidales</taxon>
        <taxon>Rhizophlyctidaceae</taxon>
        <taxon>Rhizophlyctis</taxon>
    </lineage>
</organism>
<dbReference type="AlphaFoldDB" id="A0AAD5S0N9"/>
<feature type="region of interest" description="Disordered" evidence="1">
    <location>
        <begin position="1"/>
        <end position="200"/>
    </location>
</feature>
<dbReference type="Proteomes" id="UP001212841">
    <property type="component" value="Unassembled WGS sequence"/>
</dbReference>
<feature type="compositionally biased region" description="Polar residues" evidence="1">
    <location>
        <begin position="1"/>
        <end position="10"/>
    </location>
</feature>
<name>A0AAD5S0N9_9FUNG</name>
<gene>
    <name evidence="2" type="ORF">HK097_005361</name>
</gene>
<feature type="non-terminal residue" evidence="2">
    <location>
        <position position="1"/>
    </location>
</feature>
<evidence type="ECO:0000313" key="2">
    <source>
        <dbReference type="EMBL" id="KAJ3032231.1"/>
    </source>
</evidence>
<feature type="compositionally biased region" description="Polar residues" evidence="1">
    <location>
        <begin position="121"/>
        <end position="131"/>
    </location>
</feature>
<sequence>MPMDNWQDQPSGRDDDDADDDVVDLTQGSIDAPSPLHYSTAPTSSKLTHTRSEPSQPDLAAGPSRPPPKPPTSWALDDDDSDTDYDLPLGLPASSDKPPCFPSSSRPPPPAPKPLPDLSLHTSDIDSSQPPTTFPAMSSDDDPDLPLTSLKKGKTPVSQTPSEPSLKRPRAEDVVNVISSELGGGGTDSETAVLKSKRRKGKTEEEIQAAEAAKLEKQRVKEEAKRAKEEAKLAKQVEKQRLKEEQTLQKTLLQSERKSHLQANKKRDKDSSIKEMIVSISPTFIISVGGAIIDILKASGAEVEIANLPVPCSIQWRRRITREWDDAANCWTGCKERVKDDDFALVWIEGREWARV</sequence>
<keyword evidence="3" id="KW-1185">Reference proteome</keyword>